<evidence type="ECO:0000256" key="4">
    <source>
        <dbReference type="ARBA" id="ARBA00022448"/>
    </source>
</evidence>
<sequence>MENLVVNGHQTQPKVIAPQRLAATPLRPQTVVPELAPNVDVGGPAQPLLMVRNLAKYFPLKRTSWLDAALGRAPDAVRAVDALSFEILKGETLGVVGESGCGKSTTSRLMMALQRPTAGEIIFDGELVGSRALPLKAYRRQVQMVFQDSYASLNPRASIEDSIAFPLRVHGIDRRTATARAHDLLDAVGLHPAQFARRFPHQLSGGQRQRINIARALALKPRLVILDEPVSALDKSVEAQVLNLLVDLKSQFGLTYMFISHDLNVVQYIADRILVMYLGKPAEIGDARDVFDDPAHPYTAALLASRPTARRRRSQSGDAHVAAMAHTQVPTGTAPLRGDPPNPINPPSGCVFRTRCAHAEDVCAVTVPPLTPVTAVDVARLGAPSAASAAPGRASLRTDMPAHLAACLRQLPQSGHSAAPPPKPAAAVAPTTVHAVDEVTQ</sequence>
<dbReference type="SMART" id="SM00382">
    <property type="entry name" value="AAA"/>
    <property type="match status" value="1"/>
</dbReference>
<dbReference type="FunFam" id="3.40.50.300:FF:000016">
    <property type="entry name" value="Oligopeptide ABC transporter ATP-binding component"/>
    <property type="match status" value="1"/>
</dbReference>
<evidence type="ECO:0000256" key="6">
    <source>
        <dbReference type="ARBA" id="ARBA00022519"/>
    </source>
</evidence>
<keyword evidence="5" id="KW-1003">Cell membrane</keyword>
<keyword evidence="6" id="KW-0997">Cell inner membrane</keyword>
<keyword evidence="9" id="KW-0378">Hydrolase</keyword>
<name>A0A1H2PUE7_9BURK</name>
<accession>A0A1H2PUE7</accession>
<comment type="similarity">
    <text evidence="14">Belongs to the ABC transporter superfamily. Glutathione importer (TC 3.A.1.5.11) family.</text>
</comment>
<reference evidence="20" key="1">
    <citation type="submission" date="2016-09" db="EMBL/GenBank/DDBJ databases">
        <authorList>
            <person name="Varghese N."/>
            <person name="Submissions S."/>
        </authorList>
    </citation>
    <scope>NUCLEOTIDE SEQUENCE [LARGE SCALE GENOMIC DNA]</scope>
    <source>
        <strain evidence="20">JS23</strain>
    </source>
</reference>
<evidence type="ECO:0000256" key="3">
    <source>
        <dbReference type="ARBA" id="ARBA00011469"/>
    </source>
</evidence>
<dbReference type="InterPro" id="IPR003593">
    <property type="entry name" value="AAA+_ATPase"/>
</dbReference>
<evidence type="ECO:0000256" key="10">
    <source>
        <dbReference type="ARBA" id="ARBA00022840"/>
    </source>
</evidence>
<keyword evidence="20" id="KW-1185">Reference proteome</keyword>
<dbReference type="GO" id="GO:0016887">
    <property type="term" value="F:ATP hydrolysis activity"/>
    <property type="evidence" value="ECO:0007669"/>
    <property type="project" value="InterPro"/>
</dbReference>
<evidence type="ECO:0000256" key="16">
    <source>
        <dbReference type="ARBA" id="ARBA00041187"/>
    </source>
</evidence>
<dbReference type="Pfam" id="PF00005">
    <property type="entry name" value="ABC_tran"/>
    <property type="match status" value="1"/>
</dbReference>
<dbReference type="GO" id="GO:0005886">
    <property type="term" value="C:plasma membrane"/>
    <property type="evidence" value="ECO:0007669"/>
    <property type="project" value="UniProtKB-SubCell"/>
</dbReference>
<evidence type="ECO:0000259" key="18">
    <source>
        <dbReference type="PROSITE" id="PS50893"/>
    </source>
</evidence>
<dbReference type="NCBIfam" id="TIGR01727">
    <property type="entry name" value="oligo_HPY"/>
    <property type="match status" value="1"/>
</dbReference>
<evidence type="ECO:0000256" key="15">
    <source>
        <dbReference type="ARBA" id="ARBA00039050"/>
    </source>
</evidence>
<dbReference type="EC" id="7.4.2.10" evidence="15"/>
<dbReference type="SUPFAM" id="SSF52540">
    <property type="entry name" value="P-loop containing nucleoside triphosphate hydrolases"/>
    <property type="match status" value="1"/>
</dbReference>
<evidence type="ECO:0000313" key="19">
    <source>
        <dbReference type="EMBL" id="SDV50796.1"/>
    </source>
</evidence>
<evidence type="ECO:0000313" key="20">
    <source>
        <dbReference type="Proteomes" id="UP000243719"/>
    </source>
</evidence>
<dbReference type="GO" id="GO:0015833">
    <property type="term" value="P:peptide transport"/>
    <property type="evidence" value="ECO:0007669"/>
    <property type="project" value="InterPro"/>
</dbReference>
<dbReference type="Gene3D" id="3.40.50.300">
    <property type="entry name" value="P-loop containing nucleotide triphosphate hydrolases"/>
    <property type="match status" value="1"/>
</dbReference>
<evidence type="ECO:0000256" key="12">
    <source>
        <dbReference type="ARBA" id="ARBA00023136"/>
    </source>
</evidence>
<evidence type="ECO:0000256" key="7">
    <source>
        <dbReference type="ARBA" id="ARBA00022737"/>
    </source>
</evidence>
<dbReference type="PANTHER" id="PTHR43776:SF15">
    <property type="entry name" value="GLUTATHIONE IMPORT ATP-BINDING PROTEIN GSIA"/>
    <property type="match status" value="1"/>
</dbReference>
<dbReference type="OrthoDB" id="9802772at2"/>
<dbReference type="PANTHER" id="PTHR43776">
    <property type="entry name" value="TRANSPORT ATP-BINDING PROTEIN"/>
    <property type="match status" value="1"/>
</dbReference>
<protein>
    <recommendedName>
        <fullName evidence="16">Glutathione import ATP-binding protein GsiA</fullName>
        <ecNumber evidence="15">7.4.2.10</ecNumber>
    </recommendedName>
</protein>
<comment type="function">
    <text evidence="13">Part of the ABC transporter complex GsiABCD involved in glutathione import. Responsible for energy coupling to the transport system.</text>
</comment>
<dbReference type="PROSITE" id="PS00211">
    <property type="entry name" value="ABC_TRANSPORTER_1"/>
    <property type="match status" value="1"/>
</dbReference>
<evidence type="ECO:0000256" key="17">
    <source>
        <dbReference type="ARBA" id="ARBA00047640"/>
    </source>
</evidence>
<gene>
    <name evidence="19" type="ORF">SAMN05216551_113115</name>
</gene>
<dbReference type="GO" id="GO:0005524">
    <property type="term" value="F:ATP binding"/>
    <property type="evidence" value="ECO:0007669"/>
    <property type="project" value="UniProtKB-KW"/>
</dbReference>
<dbReference type="CDD" id="cd03257">
    <property type="entry name" value="ABC_NikE_OppD_transporters"/>
    <property type="match status" value="1"/>
</dbReference>
<dbReference type="InterPro" id="IPR017871">
    <property type="entry name" value="ABC_transporter-like_CS"/>
</dbReference>
<keyword evidence="10 19" id="KW-0067">ATP-binding</keyword>
<dbReference type="STRING" id="1770053.SAMN05216551_113115"/>
<dbReference type="InterPro" id="IPR027417">
    <property type="entry name" value="P-loop_NTPase"/>
</dbReference>
<dbReference type="InterPro" id="IPR013563">
    <property type="entry name" value="Oligopep_ABC_C"/>
</dbReference>
<keyword evidence="7" id="KW-0677">Repeat</keyword>
<keyword evidence="8" id="KW-0547">Nucleotide-binding</keyword>
<keyword evidence="4" id="KW-0813">Transport</keyword>
<keyword evidence="11" id="KW-1278">Translocase</keyword>
<dbReference type="InterPro" id="IPR050319">
    <property type="entry name" value="ABC_transp_ATP-bind"/>
</dbReference>
<comment type="subcellular location">
    <subcellularLocation>
        <location evidence="2">Cell inner membrane</location>
    </subcellularLocation>
    <subcellularLocation>
        <location evidence="1">Membrane</location>
        <topology evidence="1">Peripheral membrane protein</topology>
    </subcellularLocation>
</comment>
<evidence type="ECO:0000256" key="2">
    <source>
        <dbReference type="ARBA" id="ARBA00004533"/>
    </source>
</evidence>
<dbReference type="GO" id="GO:0055085">
    <property type="term" value="P:transmembrane transport"/>
    <property type="evidence" value="ECO:0007669"/>
    <property type="project" value="UniProtKB-ARBA"/>
</dbReference>
<evidence type="ECO:0000256" key="11">
    <source>
        <dbReference type="ARBA" id="ARBA00022967"/>
    </source>
</evidence>
<evidence type="ECO:0000256" key="14">
    <source>
        <dbReference type="ARBA" id="ARBA00038416"/>
    </source>
</evidence>
<dbReference type="EMBL" id="FNLO01000013">
    <property type="protein sequence ID" value="SDV50796.1"/>
    <property type="molecule type" value="Genomic_DNA"/>
</dbReference>
<feature type="domain" description="ABC transporter" evidence="18">
    <location>
        <begin position="49"/>
        <end position="303"/>
    </location>
</feature>
<organism evidence="19 20">
    <name type="scientific">Chitinasiproducens palmae</name>
    <dbReference type="NCBI Taxonomy" id="1770053"/>
    <lineage>
        <taxon>Bacteria</taxon>
        <taxon>Pseudomonadati</taxon>
        <taxon>Pseudomonadota</taxon>
        <taxon>Betaproteobacteria</taxon>
        <taxon>Burkholderiales</taxon>
        <taxon>Burkholderiaceae</taxon>
        <taxon>Chitinasiproducens</taxon>
    </lineage>
</organism>
<dbReference type="PROSITE" id="PS50893">
    <property type="entry name" value="ABC_TRANSPORTER_2"/>
    <property type="match status" value="1"/>
</dbReference>
<dbReference type="Pfam" id="PF08352">
    <property type="entry name" value="oligo_HPY"/>
    <property type="match status" value="2"/>
</dbReference>
<comment type="catalytic activity">
    <reaction evidence="17">
        <text>glutathione(out) + ATP + H2O = glutathione(in) + ADP + phosphate + H(+)</text>
        <dbReference type="Rhea" id="RHEA:29791"/>
        <dbReference type="ChEBI" id="CHEBI:15377"/>
        <dbReference type="ChEBI" id="CHEBI:15378"/>
        <dbReference type="ChEBI" id="CHEBI:30616"/>
        <dbReference type="ChEBI" id="CHEBI:43474"/>
        <dbReference type="ChEBI" id="CHEBI:57925"/>
        <dbReference type="ChEBI" id="CHEBI:456216"/>
        <dbReference type="EC" id="7.4.2.10"/>
    </reaction>
</comment>
<evidence type="ECO:0000256" key="13">
    <source>
        <dbReference type="ARBA" id="ARBA00037530"/>
    </source>
</evidence>
<comment type="subunit">
    <text evidence="3">The complex is composed of two ATP-binding proteins (GsiA), two transmembrane proteins (GsiC and GsiD) and a solute-binding protein (GsiB).</text>
</comment>
<evidence type="ECO:0000256" key="8">
    <source>
        <dbReference type="ARBA" id="ARBA00022741"/>
    </source>
</evidence>
<dbReference type="AlphaFoldDB" id="A0A1H2PUE7"/>
<evidence type="ECO:0000256" key="5">
    <source>
        <dbReference type="ARBA" id="ARBA00022475"/>
    </source>
</evidence>
<evidence type="ECO:0000256" key="9">
    <source>
        <dbReference type="ARBA" id="ARBA00022801"/>
    </source>
</evidence>
<evidence type="ECO:0000256" key="1">
    <source>
        <dbReference type="ARBA" id="ARBA00004170"/>
    </source>
</evidence>
<proteinExistence type="inferred from homology"/>
<dbReference type="Proteomes" id="UP000243719">
    <property type="component" value="Unassembled WGS sequence"/>
</dbReference>
<dbReference type="InterPro" id="IPR003439">
    <property type="entry name" value="ABC_transporter-like_ATP-bd"/>
</dbReference>
<keyword evidence="12" id="KW-0472">Membrane</keyword>